<proteinExistence type="predicted"/>
<keyword evidence="3" id="KW-1185">Reference proteome</keyword>
<comment type="caution">
    <text evidence="2">The sequence shown here is derived from an EMBL/GenBank/DDBJ whole genome shotgun (WGS) entry which is preliminary data.</text>
</comment>
<sequence>MLFKVKLFLLTIKSKSKIDAYATKSNVVCFTINAIGNGSFIKLNLAITKAKSVIKKTMMKFIGLDLLKILVIINCFCIFAT</sequence>
<name>A0ABP9GFQ1_9FLAO</name>
<organism evidence="2 3">
    <name type="scientific">Algibacter agarivorans</name>
    <dbReference type="NCBI Taxonomy" id="1109741"/>
    <lineage>
        <taxon>Bacteria</taxon>
        <taxon>Pseudomonadati</taxon>
        <taxon>Bacteroidota</taxon>
        <taxon>Flavobacteriia</taxon>
        <taxon>Flavobacteriales</taxon>
        <taxon>Flavobacteriaceae</taxon>
        <taxon>Algibacter</taxon>
    </lineage>
</organism>
<protein>
    <submittedName>
        <fullName evidence="2">Uncharacterized protein</fullName>
    </submittedName>
</protein>
<keyword evidence="1" id="KW-1133">Transmembrane helix</keyword>
<gene>
    <name evidence="2" type="ORF">GCM10023314_13470</name>
</gene>
<dbReference type="EMBL" id="BAABJJ010000014">
    <property type="protein sequence ID" value="GAA4941785.1"/>
    <property type="molecule type" value="Genomic_DNA"/>
</dbReference>
<evidence type="ECO:0000256" key="1">
    <source>
        <dbReference type="SAM" id="Phobius"/>
    </source>
</evidence>
<keyword evidence="1" id="KW-0812">Transmembrane</keyword>
<evidence type="ECO:0000313" key="3">
    <source>
        <dbReference type="Proteomes" id="UP001501302"/>
    </source>
</evidence>
<evidence type="ECO:0000313" key="2">
    <source>
        <dbReference type="EMBL" id="GAA4941785.1"/>
    </source>
</evidence>
<dbReference type="Proteomes" id="UP001501302">
    <property type="component" value="Unassembled WGS sequence"/>
</dbReference>
<accession>A0ABP9GFQ1</accession>
<reference evidence="3" key="1">
    <citation type="journal article" date="2019" name="Int. J. Syst. Evol. Microbiol.">
        <title>The Global Catalogue of Microorganisms (GCM) 10K type strain sequencing project: providing services to taxonomists for standard genome sequencing and annotation.</title>
        <authorList>
            <consortium name="The Broad Institute Genomics Platform"/>
            <consortium name="The Broad Institute Genome Sequencing Center for Infectious Disease"/>
            <person name="Wu L."/>
            <person name="Ma J."/>
        </authorList>
    </citation>
    <scope>NUCLEOTIDE SEQUENCE [LARGE SCALE GENOMIC DNA]</scope>
    <source>
        <strain evidence="3">JCM 18285</strain>
    </source>
</reference>
<keyword evidence="1" id="KW-0472">Membrane</keyword>
<feature type="transmembrane region" description="Helical" evidence="1">
    <location>
        <begin position="61"/>
        <end position="80"/>
    </location>
</feature>